<protein>
    <submittedName>
        <fullName evidence="1">Uncharacterized protein</fullName>
    </submittedName>
</protein>
<keyword evidence="2" id="KW-1185">Reference proteome</keyword>
<accession>W7I9M5</accession>
<sequence length="208" mass="23355">MATIENGTVGQVEYLSQNGEWSFLKRTTSVREIVSLGNPTVIPGSCFQDDTTTRRENRDRQSITRQFTGKHTEFVPAASQIIDIYEESIAAQEISQWAISRASPLMTIAYAAESRDSLKGDYSLRKILAYVSGTSGHKLAVARIQLQRSTGGDKIIRRPSLKPQAQAVFVCDGPIEQLQAVYEADNKKYRRKVDAYLLDRRFLIYLGC</sequence>
<proteinExistence type="predicted"/>
<dbReference type="Proteomes" id="UP000024837">
    <property type="component" value="Unassembled WGS sequence"/>
</dbReference>
<evidence type="ECO:0000313" key="1">
    <source>
        <dbReference type="EMBL" id="EWC45740.1"/>
    </source>
</evidence>
<dbReference type="EMBL" id="KI966424">
    <property type="protein sequence ID" value="EWC45740.1"/>
    <property type="molecule type" value="Genomic_DNA"/>
</dbReference>
<gene>
    <name evidence="1" type="ORF">DRE_05077</name>
</gene>
<evidence type="ECO:0000313" key="2">
    <source>
        <dbReference type="Proteomes" id="UP000024837"/>
    </source>
</evidence>
<organism evidence="1 2">
    <name type="scientific">Drechslerella stenobrocha 248</name>
    <dbReference type="NCBI Taxonomy" id="1043628"/>
    <lineage>
        <taxon>Eukaryota</taxon>
        <taxon>Fungi</taxon>
        <taxon>Dikarya</taxon>
        <taxon>Ascomycota</taxon>
        <taxon>Pezizomycotina</taxon>
        <taxon>Orbiliomycetes</taxon>
        <taxon>Orbiliales</taxon>
        <taxon>Orbiliaceae</taxon>
        <taxon>Drechslerella</taxon>
    </lineage>
</organism>
<name>W7I9M5_9PEZI</name>
<dbReference type="HOGENOM" id="CLU_1320871_0_0_1"/>
<dbReference type="OrthoDB" id="4090074at2759"/>
<dbReference type="AlphaFoldDB" id="W7I9M5"/>
<reference evidence="1 2" key="1">
    <citation type="submission" date="2013-05" db="EMBL/GenBank/DDBJ databases">
        <title>Drechslerella stenobrocha genome reveals carnivorous origination and mechanical trapping mechanism of predatory fungi.</title>
        <authorList>
            <person name="Liu X."/>
            <person name="Zhang W."/>
            <person name="Liu K."/>
        </authorList>
    </citation>
    <scope>NUCLEOTIDE SEQUENCE [LARGE SCALE GENOMIC DNA]</scope>
    <source>
        <strain evidence="1 2">248</strain>
    </source>
</reference>